<dbReference type="Gene3D" id="3.90.25.10">
    <property type="entry name" value="UDP-galactose 4-epimerase, domain 1"/>
    <property type="match status" value="1"/>
</dbReference>
<dbReference type="InterPro" id="IPR016040">
    <property type="entry name" value="NAD(P)-bd_dom"/>
</dbReference>
<dbReference type="SUPFAM" id="SSF51735">
    <property type="entry name" value="NAD(P)-binding Rossmann-fold domains"/>
    <property type="match status" value="1"/>
</dbReference>
<evidence type="ECO:0000256" key="4">
    <source>
        <dbReference type="ARBA" id="ARBA00023239"/>
    </source>
</evidence>
<comment type="similarity">
    <text evidence="2">Belongs to the NAD(P)-dependent epimerase/dehydratase family. GDP-mannose 4,6-dehydratase subfamily.</text>
</comment>
<comment type="caution">
    <text evidence="6">The sequence shown here is derived from an EMBL/GenBank/DDBJ whole genome shotgun (WGS) entry which is preliminary data.</text>
</comment>
<dbReference type="Gene3D" id="3.40.50.720">
    <property type="entry name" value="NAD(P)-binding Rossmann-like Domain"/>
    <property type="match status" value="1"/>
</dbReference>
<dbReference type="Proteomes" id="UP001634007">
    <property type="component" value="Unassembled WGS sequence"/>
</dbReference>
<reference evidence="6 7" key="1">
    <citation type="submission" date="2024-11" db="EMBL/GenBank/DDBJ databases">
        <title>Chromosome-level genome assembly of Eucalyptus globulus Labill. provides insights into its genome evolution.</title>
        <authorList>
            <person name="Li X."/>
        </authorList>
    </citation>
    <scope>NUCLEOTIDE SEQUENCE [LARGE SCALE GENOMIC DNA]</scope>
    <source>
        <strain evidence="6">CL2024</strain>
        <tissue evidence="6">Fresh tender leaves</tissue>
    </source>
</reference>
<evidence type="ECO:0000256" key="2">
    <source>
        <dbReference type="ARBA" id="ARBA00009263"/>
    </source>
</evidence>
<dbReference type="GO" id="GO:0008446">
    <property type="term" value="F:GDP-mannose 4,6-dehydratase activity"/>
    <property type="evidence" value="ECO:0007669"/>
    <property type="project" value="UniProtKB-EC"/>
</dbReference>
<protein>
    <recommendedName>
        <fullName evidence="3">GDP-mannose 4,6-dehydratase</fullName>
        <ecNumber evidence="3">4.2.1.47</ecNumber>
    </recommendedName>
</protein>
<dbReference type="AlphaFoldDB" id="A0ABD3J1M3"/>
<name>A0ABD3J1M3_EUCGL</name>
<dbReference type="Pfam" id="PF16363">
    <property type="entry name" value="GDP_Man_Dehyd"/>
    <property type="match status" value="2"/>
</dbReference>
<dbReference type="PANTHER" id="PTHR43715">
    <property type="entry name" value="GDP-MANNOSE 4,6-DEHYDRATASE"/>
    <property type="match status" value="1"/>
</dbReference>
<dbReference type="EMBL" id="JBJKBG010000010">
    <property type="protein sequence ID" value="KAL3720583.1"/>
    <property type="molecule type" value="Genomic_DNA"/>
</dbReference>
<organism evidence="6 7">
    <name type="scientific">Eucalyptus globulus</name>
    <name type="common">Tasmanian blue gum</name>
    <dbReference type="NCBI Taxonomy" id="34317"/>
    <lineage>
        <taxon>Eukaryota</taxon>
        <taxon>Viridiplantae</taxon>
        <taxon>Streptophyta</taxon>
        <taxon>Embryophyta</taxon>
        <taxon>Tracheophyta</taxon>
        <taxon>Spermatophyta</taxon>
        <taxon>Magnoliopsida</taxon>
        <taxon>eudicotyledons</taxon>
        <taxon>Gunneridae</taxon>
        <taxon>Pentapetalae</taxon>
        <taxon>rosids</taxon>
        <taxon>malvids</taxon>
        <taxon>Myrtales</taxon>
        <taxon>Myrtaceae</taxon>
        <taxon>Myrtoideae</taxon>
        <taxon>Eucalypteae</taxon>
        <taxon>Eucalyptus</taxon>
    </lineage>
</organism>
<evidence type="ECO:0000259" key="5">
    <source>
        <dbReference type="Pfam" id="PF16363"/>
    </source>
</evidence>
<feature type="domain" description="NAD(P)-binding" evidence="5">
    <location>
        <begin position="42"/>
        <end position="121"/>
    </location>
</feature>
<keyword evidence="7" id="KW-1185">Reference proteome</keyword>
<accession>A0ABD3J1M3</accession>
<keyword evidence="4" id="KW-0456">Lyase</keyword>
<dbReference type="InterPro" id="IPR006368">
    <property type="entry name" value="GDP_Man_deHydtase"/>
</dbReference>
<evidence type="ECO:0000313" key="7">
    <source>
        <dbReference type="Proteomes" id="UP001634007"/>
    </source>
</evidence>
<dbReference type="InterPro" id="IPR036291">
    <property type="entry name" value="NAD(P)-bd_dom_sf"/>
</dbReference>
<gene>
    <name evidence="6" type="ORF">ACJRO7_005406</name>
</gene>
<dbReference type="EC" id="4.2.1.47" evidence="3"/>
<comment type="cofactor">
    <cofactor evidence="1">
        <name>NADP(+)</name>
        <dbReference type="ChEBI" id="CHEBI:58349"/>
    </cofactor>
</comment>
<evidence type="ECO:0000256" key="1">
    <source>
        <dbReference type="ARBA" id="ARBA00001937"/>
    </source>
</evidence>
<evidence type="ECO:0000313" key="6">
    <source>
        <dbReference type="EMBL" id="KAL3720583.1"/>
    </source>
</evidence>
<feature type="domain" description="NAD(P)-binding" evidence="5">
    <location>
        <begin position="128"/>
        <end position="166"/>
    </location>
</feature>
<dbReference type="PANTHER" id="PTHR43715:SF1">
    <property type="entry name" value="GDP-MANNOSE 4,6 DEHYDRATASE"/>
    <property type="match status" value="1"/>
</dbReference>
<evidence type="ECO:0000256" key="3">
    <source>
        <dbReference type="ARBA" id="ARBA00011989"/>
    </source>
</evidence>
<sequence>MKLHYANLTDAPTLGRCIDTISRPARRGGHGRPHVPVTGLGHIRYCQAGSSEMFGTRSRASGSWAMSGQNPLPLSETSPFLYAVSQCTAYRYTINYREARGLFACNAILFNHDSPRQGKVGLRRELVAMWLMLQHERPDGYVVATGESHTVEDFLDEALEYAGLDWEHHAKKVLGWKPKVGFKELVRMMVDEDIELAKREKALADAGGYMDAQQQS</sequence>
<proteinExistence type="inferred from homology"/>